<dbReference type="InterPro" id="IPR014722">
    <property type="entry name" value="Rib_uL2_dom2"/>
</dbReference>
<dbReference type="SMART" id="SM00738">
    <property type="entry name" value="NGN"/>
    <property type="match status" value="1"/>
</dbReference>
<evidence type="ECO:0000256" key="7">
    <source>
        <dbReference type="RuleBase" id="RU000538"/>
    </source>
</evidence>
<dbReference type="PANTHER" id="PTHR30265">
    <property type="entry name" value="RHO-INTERACTING TRANSCRIPTION TERMINATION FACTOR NUSG"/>
    <property type="match status" value="1"/>
</dbReference>
<dbReference type="SMART" id="SM00739">
    <property type="entry name" value="KOW"/>
    <property type="match status" value="1"/>
</dbReference>
<accession>A0A497E4Y4</accession>
<evidence type="ECO:0000256" key="2">
    <source>
        <dbReference type="ARBA" id="ARBA00022814"/>
    </source>
</evidence>
<dbReference type="GO" id="GO:0006353">
    <property type="term" value="P:DNA-templated transcription termination"/>
    <property type="evidence" value="ECO:0007669"/>
    <property type="project" value="UniProtKB-UniRule"/>
</dbReference>
<dbReference type="GO" id="GO:0031564">
    <property type="term" value="P:transcription antitermination"/>
    <property type="evidence" value="ECO:0007669"/>
    <property type="project" value="UniProtKB-UniRule"/>
</dbReference>
<evidence type="ECO:0000256" key="4">
    <source>
        <dbReference type="ARBA" id="ARBA00023163"/>
    </source>
</evidence>
<dbReference type="PANTHER" id="PTHR30265:SF2">
    <property type="entry name" value="TRANSCRIPTION TERMINATION_ANTITERMINATION PROTEIN NUSG"/>
    <property type="match status" value="1"/>
</dbReference>
<evidence type="ECO:0000256" key="1">
    <source>
        <dbReference type="ARBA" id="ARBA00022472"/>
    </source>
</evidence>
<dbReference type="InterPro" id="IPR015869">
    <property type="entry name" value="Transcrpt_antiterm_NusG_bac_CS"/>
</dbReference>
<dbReference type="Gene3D" id="3.30.70.940">
    <property type="entry name" value="NusG, N-terminal domain"/>
    <property type="match status" value="1"/>
</dbReference>
<dbReference type="CDD" id="cd09891">
    <property type="entry name" value="NGN_Bact_1"/>
    <property type="match status" value="1"/>
</dbReference>
<dbReference type="Proteomes" id="UP000279422">
    <property type="component" value="Unassembled WGS sequence"/>
</dbReference>
<dbReference type="SUPFAM" id="SSF50104">
    <property type="entry name" value="Translation proteins SH3-like domain"/>
    <property type="match status" value="1"/>
</dbReference>
<dbReference type="NCBIfam" id="TIGR00922">
    <property type="entry name" value="nusG"/>
    <property type="match status" value="1"/>
</dbReference>
<evidence type="ECO:0000259" key="8">
    <source>
        <dbReference type="SMART" id="SM00738"/>
    </source>
</evidence>
<gene>
    <name evidence="5" type="primary">nusG</name>
    <name evidence="10" type="ORF">DRJ00_02415</name>
</gene>
<comment type="similarity">
    <text evidence="5 7">Belongs to the NusG family.</text>
</comment>
<dbReference type="GO" id="GO:0032784">
    <property type="term" value="P:regulation of DNA-templated transcription elongation"/>
    <property type="evidence" value="ECO:0007669"/>
    <property type="project" value="InterPro"/>
</dbReference>
<dbReference type="GO" id="GO:0006354">
    <property type="term" value="P:DNA-templated transcription elongation"/>
    <property type="evidence" value="ECO:0007669"/>
    <property type="project" value="UniProtKB-UniRule"/>
</dbReference>
<dbReference type="InterPro" id="IPR036735">
    <property type="entry name" value="NGN_dom_sf"/>
</dbReference>
<dbReference type="InterPro" id="IPR047050">
    <property type="entry name" value="NGN"/>
</dbReference>
<protein>
    <recommendedName>
        <fullName evidence="5 6">Transcription termination/antitermination protein NusG</fullName>
    </recommendedName>
</protein>
<organism evidence="10 11">
    <name type="scientific">Aerophobetes bacterium</name>
    <dbReference type="NCBI Taxonomy" id="2030807"/>
    <lineage>
        <taxon>Bacteria</taxon>
        <taxon>Candidatus Aerophobota</taxon>
    </lineage>
</organism>
<name>A0A497E4Y4_UNCAE</name>
<dbReference type="Pfam" id="PF00467">
    <property type="entry name" value="KOW"/>
    <property type="match status" value="1"/>
</dbReference>
<reference evidence="10 11" key="1">
    <citation type="submission" date="2018-06" db="EMBL/GenBank/DDBJ databases">
        <title>Extensive metabolic versatility and redundancy in microbially diverse, dynamic hydrothermal sediments.</title>
        <authorList>
            <person name="Dombrowski N."/>
            <person name="Teske A."/>
            <person name="Baker B.J."/>
        </authorList>
    </citation>
    <scope>NUCLEOTIDE SEQUENCE [LARGE SCALE GENOMIC DNA]</scope>
    <source>
        <strain evidence="10">B47_G16</strain>
    </source>
</reference>
<dbReference type="FunFam" id="2.30.30.30:FF:000002">
    <property type="entry name" value="Transcription termination/antitermination factor NusG"/>
    <property type="match status" value="1"/>
</dbReference>
<comment type="function">
    <text evidence="5 7">Participates in transcription elongation, termination and antitermination.</text>
</comment>
<dbReference type="EMBL" id="QMPZ01000017">
    <property type="protein sequence ID" value="RLE10118.1"/>
    <property type="molecule type" value="Genomic_DNA"/>
</dbReference>
<dbReference type="HAMAP" id="MF_00948">
    <property type="entry name" value="NusG"/>
    <property type="match status" value="1"/>
</dbReference>
<dbReference type="InterPro" id="IPR005824">
    <property type="entry name" value="KOW"/>
</dbReference>
<evidence type="ECO:0000313" key="11">
    <source>
        <dbReference type="Proteomes" id="UP000279422"/>
    </source>
</evidence>
<dbReference type="GO" id="GO:0005829">
    <property type="term" value="C:cytosol"/>
    <property type="evidence" value="ECO:0007669"/>
    <property type="project" value="TreeGrafter"/>
</dbReference>
<evidence type="ECO:0000256" key="5">
    <source>
        <dbReference type="HAMAP-Rule" id="MF_00948"/>
    </source>
</evidence>
<dbReference type="Gene3D" id="2.30.30.30">
    <property type="match status" value="1"/>
</dbReference>
<feature type="domain" description="NusG-like N-terminal" evidence="8">
    <location>
        <begin position="2"/>
        <end position="110"/>
    </location>
</feature>
<evidence type="ECO:0000256" key="6">
    <source>
        <dbReference type="NCBIfam" id="TIGR00922"/>
    </source>
</evidence>
<evidence type="ECO:0000313" key="10">
    <source>
        <dbReference type="EMBL" id="RLE10118.1"/>
    </source>
</evidence>
<keyword evidence="3 5" id="KW-0805">Transcription regulation</keyword>
<evidence type="ECO:0000259" key="9">
    <source>
        <dbReference type="SMART" id="SM00739"/>
    </source>
</evidence>
<dbReference type="SUPFAM" id="SSF82679">
    <property type="entry name" value="N-utilization substance G protein NusG, N-terminal domain"/>
    <property type="match status" value="1"/>
</dbReference>
<feature type="domain" description="KOW" evidence="9">
    <location>
        <begin position="122"/>
        <end position="149"/>
    </location>
</feature>
<dbReference type="Pfam" id="PF02357">
    <property type="entry name" value="NusG"/>
    <property type="match status" value="1"/>
</dbReference>
<keyword evidence="1 5" id="KW-0806">Transcription termination</keyword>
<keyword evidence="2 5" id="KW-0889">Transcription antitermination</keyword>
<dbReference type="InterPro" id="IPR043425">
    <property type="entry name" value="NusG-like"/>
</dbReference>
<dbReference type="AlphaFoldDB" id="A0A497E4Y4"/>
<dbReference type="InterPro" id="IPR008991">
    <property type="entry name" value="Translation_prot_SH3-like_sf"/>
</dbReference>
<dbReference type="PROSITE" id="PS01014">
    <property type="entry name" value="NUSG"/>
    <property type="match status" value="1"/>
</dbReference>
<comment type="caution">
    <text evidence="10">The sequence shown here is derived from an EMBL/GenBank/DDBJ whole genome shotgun (WGS) entry which is preliminary data.</text>
</comment>
<keyword evidence="4 5" id="KW-0804">Transcription</keyword>
<dbReference type="CDD" id="cd06091">
    <property type="entry name" value="KOW_NusG"/>
    <property type="match status" value="1"/>
</dbReference>
<dbReference type="PRINTS" id="PR00338">
    <property type="entry name" value="NUSGTNSCPFCT"/>
</dbReference>
<dbReference type="InterPro" id="IPR006645">
    <property type="entry name" value="NGN-like_dom"/>
</dbReference>
<proteinExistence type="inferred from homology"/>
<dbReference type="InterPro" id="IPR001062">
    <property type="entry name" value="Transcrpt_antiterm_NusG"/>
</dbReference>
<evidence type="ECO:0000256" key="3">
    <source>
        <dbReference type="ARBA" id="ARBA00023015"/>
    </source>
</evidence>
<sequence>MAKKWYALHTYVGQEDKVMANLKQRIEFFGLKDKISRILVPKEKVAEIKDGKRRIYRRKFFPGYILIKAELTDETKYIISSTPGVNGFVGPRNQPTPLDEKEIKNIEERIGLFEKKPKPGIIFEVGENIRIVQGPFANFQGEVIEINPHQQRLKVLVSIFGRETPVEIEYTSVEKL</sequence>